<dbReference type="AlphaFoldDB" id="A0A8H7S0C6"/>
<dbReference type="Proteomes" id="UP000646827">
    <property type="component" value="Unassembled WGS sequence"/>
</dbReference>
<protein>
    <submittedName>
        <fullName evidence="1">Uncharacterized protein</fullName>
    </submittedName>
</protein>
<dbReference type="OrthoDB" id="18412at2759"/>
<evidence type="ECO:0000313" key="1">
    <source>
        <dbReference type="EMBL" id="KAG2219915.1"/>
    </source>
</evidence>
<keyword evidence="2" id="KW-1185">Reference proteome</keyword>
<organism evidence="1 2">
    <name type="scientific">Circinella minor</name>
    <dbReference type="NCBI Taxonomy" id="1195481"/>
    <lineage>
        <taxon>Eukaryota</taxon>
        <taxon>Fungi</taxon>
        <taxon>Fungi incertae sedis</taxon>
        <taxon>Mucoromycota</taxon>
        <taxon>Mucoromycotina</taxon>
        <taxon>Mucoromycetes</taxon>
        <taxon>Mucorales</taxon>
        <taxon>Lichtheimiaceae</taxon>
        <taxon>Circinella</taxon>
    </lineage>
</organism>
<name>A0A8H7S0C6_9FUNG</name>
<accession>A0A8H7S0C6</accession>
<dbReference type="EMBL" id="JAEPRB010000159">
    <property type="protein sequence ID" value="KAG2219915.1"/>
    <property type="molecule type" value="Genomic_DNA"/>
</dbReference>
<sequence>MVVCGICTDQEKPCQPPAAQAAVPSLSSAVNELQYYSTYLENIERKKLPTDNTDEDDTSRLTLNQLTSLAHSPEVVKYLQDPQIRDWVTRIDRSIEPEKEIDTARTADPKLEEFIQLLLKTTGHEHN</sequence>
<proteinExistence type="predicted"/>
<reference evidence="1 2" key="1">
    <citation type="submission" date="2020-12" db="EMBL/GenBank/DDBJ databases">
        <title>Metabolic potential, ecology and presence of endohyphal bacteria is reflected in genomic diversity of Mucoromycotina.</title>
        <authorList>
            <person name="Muszewska A."/>
            <person name="Okrasinska A."/>
            <person name="Steczkiewicz K."/>
            <person name="Drgas O."/>
            <person name="Orlowska M."/>
            <person name="Perlinska-Lenart U."/>
            <person name="Aleksandrzak-Piekarczyk T."/>
            <person name="Szatraj K."/>
            <person name="Zielenkiewicz U."/>
            <person name="Pilsyk S."/>
            <person name="Malc E."/>
            <person name="Mieczkowski P."/>
            <person name="Kruszewska J.S."/>
            <person name="Biernat P."/>
            <person name="Pawlowska J."/>
        </authorList>
    </citation>
    <scope>NUCLEOTIDE SEQUENCE [LARGE SCALE GENOMIC DNA]</scope>
    <source>
        <strain evidence="1 2">CBS 142.35</strain>
    </source>
</reference>
<comment type="caution">
    <text evidence="1">The sequence shown here is derived from an EMBL/GenBank/DDBJ whole genome shotgun (WGS) entry which is preliminary data.</text>
</comment>
<gene>
    <name evidence="1" type="ORF">INT45_008552</name>
</gene>
<evidence type="ECO:0000313" key="2">
    <source>
        <dbReference type="Proteomes" id="UP000646827"/>
    </source>
</evidence>